<evidence type="ECO:0000313" key="2">
    <source>
        <dbReference type="Proteomes" id="UP001303115"/>
    </source>
</evidence>
<organism evidence="1 2">
    <name type="scientific">Parachaetomium inaequale</name>
    <dbReference type="NCBI Taxonomy" id="2588326"/>
    <lineage>
        <taxon>Eukaryota</taxon>
        <taxon>Fungi</taxon>
        <taxon>Dikarya</taxon>
        <taxon>Ascomycota</taxon>
        <taxon>Pezizomycotina</taxon>
        <taxon>Sordariomycetes</taxon>
        <taxon>Sordariomycetidae</taxon>
        <taxon>Sordariales</taxon>
        <taxon>Chaetomiaceae</taxon>
        <taxon>Parachaetomium</taxon>
    </lineage>
</organism>
<protein>
    <submittedName>
        <fullName evidence="1">Uncharacterized protein</fullName>
    </submittedName>
</protein>
<gene>
    <name evidence="1" type="ORF">C8A01DRAFT_36386</name>
</gene>
<evidence type="ECO:0000313" key="1">
    <source>
        <dbReference type="EMBL" id="KAK4039603.1"/>
    </source>
</evidence>
<comment type="caution">
    <text evidence="1">The sequence shown here is derived from an EMBL/GenBank/DDBJ whole genome shotgun (WGS) entry which is preliminary data.</text>
</comment>
<dbReference type="AlphaFoldDB" id="A0AAN6PES6"/>
<proteinExistence type="predicted"/>
<keyword evidence="2" id="KW-1185">Reference proteome</keyword>
<sequence length="202" mass="20911">MPGSNGSGSRPGTPQGGRASVNVPMGGMVFMSSNGQYTSITSVGGYRALNGTAAPYTVGTGSKAVNHYGVKTAGMTSCFTVIVAGKSGAILAHVTAYLGLATLNPTQRAELKAMKDGFKALWDAHRDALTPTTVAIIPGPSTDRTRMAALIAQIFPQIASAVGPNNTWGCDPLPVNRTTSHGTAQVMVAPSKEIFVEDKRKM</sequence>
<accession>A0AAN6PES6</accession>
<name>A0AAN6PES6_9PEZI</name>
<reference evidence="2" key="1">
    <citation type="journal article" date="2023" name="Mol. Phylogenet. Evol.">
        <title>Genome-scale phylogeny and comparative genomics of the fungal order Sordariales.</title>
        <authorList>
            <person name="Hensen N."/>
            <person name="Bonometti L."/>
            <person name="Westerberg I."/>
            <person name="Brannstrom I.O."/>
            <person name="Guillou S."/>
            <person name="Cros-Aarteil S."/>
            <person name="Calhoun S."/>
            <person name="Haridas S."/>
            <person name="Kuo A."/>
            <person name="Mondo S."/>
            <person name="Pangilinan J."/>
            <person name="Riley R."/>
            <person name="LaButti K."/>
            <person name="Andreopoulos B."/>
            <person name="Lipzen A."/>
            <person name="Chen C."/>
            <person name="Yan M."/>
            <person name="Daum C."/>
            <person name="Ng V."/>
            <person name="Clum A."/>
            <person name="Steindorff A."/>
            <person name="Ohm R.A."/>
            <person name="Martin F."/>
            <person name="Silar P."/>
            <person name="Natvig D.O."/>
            <person name="Lalanne C."/>
            <person name="Gautier V."/>
            <person name="Ament-Velasquez S.L."/>
            <person name="Kruys A."/>
            <person name="Hutchinson M.I."/>
            <person name="Powell A.J."/>
            <person name="Barry K."/>
            <person name="Miller A.N."/>
            <person name="Grigoriev I.V."/>
            <person name="Debuchy R."/>
            <person name="Gladieux P."/>
            <person name="Hiltunen Thoren M."/>
            <person name="Johannesson H."/>
        </authorList>
    </citation>
    <scope>NUCLEOTIDE SEQUENCE [LARGE SCALE GENOMIC DNA]</scope>
    <source>
        <strain evidence="2">CBS 284.82</strain>
    </source>
</reference>
<dbReference type="Proteomes" id="UP001303115">
    <property type="component" value="Unassembled WGS sequence"/>
</dbReference>
<dbReference type="EMBL" id="MU854396">
    <property type="protein sequence ID" value="KAK4039603.1"/>
    <property type="molecule type" value="Genomic_DNA"/>
</dbReference>